<dbReference type="AlphaFoldDB" id="A3QFA8"/>
<dbReference type="Proteomes" id="UP000001558">
    <property type="component" value="Chromosome"/>
</dbReference>
<proteinExistence type="predicted"/>
<keyword evidence="1" id="KW-0472">Membrane</keyword>
<evidence type="ECO:0000256" key="1">
    <source>
        <dbReference type="SAM" id="Phobius"/>
    </source>
</evidence>
<dbReference type="OrthoDB" id="4212731at2"/>
<keyword evidence="1" id="KW-1133">Transmembrane helix</keyword>
<feature type="transmembrane region" description="Helical" evidence="1">
    <location>
        <begin position="32"/>
        <end position="54"/>
    </location>
</feature>
<evidence type="ECO:0000313" key="3">
    <source>
        <dbReference type="Proteomes" id="UP000001558"/>
    </source>
</evidence>
<accession>A3QFA8</accession>
<dbReference type="KEGG" id="slo:Shew_2290"/>
<dbReference type="HOGENOM" id="CLU_068878_6_1_6"/>
<feature type="transmembrane region" description="Helical" evidence="1">
    <location>
        <begin position="66"/>
        <end position="99"/>
    </location>
</feature>
<organism evidence="2 3">
    <name type="scientific">Shewanella loihica (strain ATCC BAA-1088 / PV-4)</name>
    <dbReference type="NCBI Taxonomy" id="323850"/>
    <lineage>
        <taxon>Bacteria</taxon>
        <taxon>Pseudomonadati</taxon>
        <taxon>Pseudomonadota</taxon>
        <taxon>Gammaproteobacteria</taxon>
        <taxon>Alteromonadales</taxon>
        <taxon>Shewanellaceae</taxon>
        <taxon>Shewanella</taxon>
    </lineage>
</organism>
<name>A3QFA8_SHELP</name>
<protein>
    <recommendedName>
        <fullName evidence="4">EamA domain-containing protein</fullName>
    </recommendedName>
</protein>
<keyword evidence="3" id="KW-1185">Reference proteome</keyword>
<keyword evidence="1" id="KW-0812">Transmembrane</keyword>
<reference evidence="2 3" key="1">
    <citation type="submission" date="2007-03" db="EMBL/GenBank/DDBJ databases">
        <title>Complete sequence of Shewanella loihica PV-4.</title>
        <authorList>
            <consortium name="US DOE Joint Genome Institute"/>
            <person name="Copeland A."/>
            <person name="Lucas S."/>
            <person name="Lapidus A."/>
            <person name="Barry K."/>
            <person name="Detter J.C."/>
            <person name="Glavina del Rio T."/>
            <person name="Hammon N."/>
            <person name="Israni S."/>
            <person name="Dalin E."/>
            <person name="Tice H."/>
            <person name="Pitluck S."/>
            <person name="Chain P."/>
            <person name="Malfatti S."/>
            <person name="Shin M."/>
            <person name="Vergez L."/>
            <person name="Schmutz J."/>
            <person name="Larimer F."/>
            <person name="Land M."/>
            <person name="Hauser L."/>
            <person name="Kyrpides N."/>
            <person name="Mikhailova N."/>
            <person name="Romine M.F."/>
            <person name="Serres G."/>
            <person name="Fredrickson J."/>
            <person name="Tiedje J."/>
            <person name="Richardson P."/>
        </authorList>
    </citation>
    <scope>NUCLEOTIDE SEQUENCE [LARGE SCALE GENOMIC DNA]</scope>
    <source>
        <strain evidence="3">ATCC BAA-1088 / PV-4</strain>
    </source>
</reference>
<feature type="transmembrane region" description="Helical" evidence="1">
    <location>
        <begin position="111"/>
        <end position="134"/>
    </location>
</feature>
<dbReference type="EMBL" id="CP000606">
    <property type="protein sequence ID" value="ABO24156.1"/>
    <property type="molecule type" value="Genomic_DNA"/>
</dbReference>
<dbReference type="InterPro" id="IPR006750">
    <property type="entry name" value="YdcZ"/>
</dbReference>
<dbReference type="PANTHER" id="PTHR34821">
    <property type="entry name" value="INNER MEMBRANE PROTEIN YDCZ"/>
    <property type="match status" value="1"/>
</dbReference>
<evidence type="ECO:0000313" key="2">
    <source>
        <dbReference type="EMBL" id="ABO24156.1"/>
    </source>
</evidence>
<dbReference type="STRING" id="323850.Shew_2290"/>
<sequence length="156" mass="16870">MLTLLLLALLNGVCIGLCRILNGRLGQASDAYYASLWNHGVGFIFLSLLLVSMPTPPIAVLLDAPLYAWLGGVVGAVFVVLNTLVILRLGATLCSLLVISGQLLSGVLFDLVVKAVNPLQLLGVIIIFAGVLAFRRMEAKSVERQEFELEQRETKH</sequence>
<gene>
    <name evidence="2" type="ordered locus">Shew_2290</name>
</gene>
<dbReference type="RefSeq" id="WP_011866087.1">
    <property type="nucleotide sequence ID" value="NC_009092.1"/>
</dbReference>
<dbReference type="Pfam" id="PF04657">
    <property type="entry name" value="DMT_YdcZ"/>
    <property type="match status" value="1"/>
</dbReference>
<dbReference type="eggNOG" id="COG3238">
    <property type="taxonomic scope" value="Bacteria"/>
</dbReference>
<dbReference type="PANTHER" id="PTHR34821:SF2">
    <property type="entry name" value="INNER MEMBRANE PROTEIN YDCZ"/>
    <property type="match status" value="1"/>
</dbReference>
<evidence type="ECO:0008006" key="4">
    <source>
        <dbReference type="Google" id="ProtNLM"/>
    </source>
</evidence>
<dbReference type="GO" id="GO:0005886">
    <property type="term" value="C:plasma membrane"/>
    <property type="evidence" value="ECO:0007669"/>
    <property type="project" value="TreeGrafter"/>
</dbReference>